<dbReference type="InterPro" id="IPR029058">
    <property type="entry name" value="AB_hydrolase_fold"/>
</dbReference>
<protein>
    <recommendedName>
        <fullName evidence="4">Lecithin:cholesterol acyltransferase</fullName>
    </recommendedName>
</protein>
<reference evidence="2" key="2">
    <citation type="submission" date="2020-09" db="EMBL/GenBank/DDBJ databases">
        <authorList>
            <person name="Sun Q."/>
            <person name="Ohkuma M."/>
        </authorList>
    </citation>
    <scope>NUCLEOTIDE SEQUENCE</scope>
    <source>
        <strain evidence="2">JCM 4637</strain>
    </source>
</reference>
<evidence type="ECO:0000313" key="3">
    <source>
        <dbReference type="Proteomes" id="UP000638353"/>
    </source>
</evidence>
<organism evidence="2 3">
    <name type="scientific">Streptomyces finlayi</name>
    <dbReference type="NCBI Taxonomy" id="67296"/>
    <lineage>
        <taxon>Bacteria</taxon>
        <taxon>Bacillati</taxon>
        <taxon>Actinomycetota</taxon>
        <taxon>Actinomycetes</taxon>
        <taxon>Kitasatosporales</taxon>
        <taxon>Streptomycetaceae</taxon>
        <taxon>Streptomyces</taxon>
    </lineage>
</organism>
<dbReference type="RefSeq" id="WP_189824822.1">
    <property type="nucleotide sequence ID" value="NZ_BMVC01000008.1"/>
</dbReference>
<evidence type="ECO:0000313" key="2">
    <source>
        <dbReference type="EMBL" id="GHC98951.1"/>
    </source>
</evidence>
<sequence>MAVRAQLEDLVVVVPGITGSVLERDGHEFWNHSLSALAHATPARKLVRNLRLAPEPGAPDGVRATGLVRGAHLLPGLWGIDGYGPLLSYLRRTFDFSGGNLVEFPYDWRLSNAVNAAALGKVVEGALTRWREASRNPDARVTFVCHSMGGLLARHYLDVLGGSEVTRRLVTIGTPFQGAAKAADVLCRGLAPEARARLGRFGRVLEELTDVVGEFPSLYELLPTYRSVTGADGELRRLGESAAPGVDSARLKGAEDFHRGIGGAPAGYEIVPFGGHLQPTVQSLRVDARGVSPLRSLGGEDVGGDGTVPRFSAAPAGTTSEADIRSSAARHAALASPRSFHLALHGVLTAGDPRRFMAPGEELALDCGGLAAVGAPHPVAVEAREERLVLTVRAEHLESREALPPVPLRNAGEGRYEGALVPDRPGGWRITVEARAGLPVVAVSELVLVVDGS</sequence>
<name>A0A918X004_9ACTN</name>
<reference evidence="2" key="1">
    <citation type="journal article" date="2014" name="Int. J. Syst. Evol. Microbiol.">
        <title>Complete genome sequence of Corynebacterium casei LMG S-19264T (=DSM 44701T), isolated from a smear-ripened cheese.</title>
        <authorList>
            <consortium name="US DOE Joint Genome Institute (JGI-PGF)"/>
            <person name="Walter F."/>
            <person name="Albersmeier A."/>
            <person name="Kalinowski J."/>
            <person name="Ruckert C."/>
        </authorList>
    </citation>
    <scope>NUCLEOTIDE SEQUENCE</scope>
    <source>
        <strain evidence="2">JCM 4637</strain>
    </source>
</reference>
<dbReference type="PANTHER" id="PTHR11440">
    <property type="entry name" value="LECITHIN-CHOLESTEROL ACYLTRANSFERASE-RELATED"/>
    <property type="match status" value="1"/>
</dbReference>
<dbReference type="Gene3D" id="3.40.50.1820">
    <property type="entry name" value="alpha/beta hydrolase"/>
    <property type="match status" value="1"/>
</dbReference>
<dbReference type="InterPro" id="IPR003386">
    <property type="entry name" value="LACT/PDAT_acylTrfase"/>
</dbReference>
<accession>A0A918X004</accession>
<dbReference type="GO" id="GO:0006629">
    <property type="term" value="P:lipid metabolic process"/>
    <property type="evidence" value="ECO:0007669"/>
    <property type="project" value="InterPro"/>
</dbReference>
<dbReference type="Proteomes" id="UP000638353">
    <property type="component" value="Unassembled WGS sequence"/>
</dbReference>
<dbReference type="SUPFAM" id="SSF53474">
    <property type="entry name" value="alpha/beta-Hydrolases"/>
    <property type="match status" value="1"/>
</dbReference>
<comment type="caution">
    <text evidence="2">The sequence shown here is derived from an EMBL/GenBank/DDBJ whole genome shotgun (WGS) entry which is preliminary data.</text>
</comment>
<gene>
    <name evidence="2" type="ORF">GCM10010334_41930</name>
</gene>
<dbReference type="GO" id="GO:0008374">
    <property type="term" value="F:O-acyltransferase activity"/>
    <property type="evidence" value="ECO:0007669"/>
    <property type="project" value="InterPro"/>
</dbReference>
<evidence type="ECO:0000256" key="1">
    <source>
        <dbReference type="SAM" id="MobiDB-lite"/>
    </source>
</evidence>
<dbReference type="EMBL" id="BMVC01000008">
    <property type="protein sequence ID" value="GHC98951.1"/>
    <property type="molecule type" value="Genomic_DNA"/>
</dbReference>
<proteinExistence type="predicted"/>
<feature type="region of interest" description="Disordered" evidence="1">
    <location>
        <begin position="295"/>
        <end position="320"/>
    </location>
</feature>
<dbReference type="Pfam" id="PF02450">
    <property type="entry name" value="LCAT"/>
    <property type="match status" value="1"/>
</dbReference>
<dbReference type="AlphaFoldDB" id="A0A918X004"/>
<evidence type="ECO:0008006" key="4">
    <source>
        <dbReference type="Google" id="ProtNLM"/>
    </source>
</evidence>